<evidence type="ECO:0000313" key="1">
    <source>
        <dbReference type="EMBL" id="KAL3634035.1"/>
    </source>
</evidence>
<dbReference type="AlphaFoldDB" id="A0ABD3CVI8"/>
<dbReference type="Proteomes" id="UP001632038">
    <property type="component" value="Unassembled WGS sequence"/>
</dbReference>
<sequence length="74" mass="8288">MIFTWNYNDELGNTVMLQYSAIDVMFQELICKVISADTTYNTALHMSHPASIHNIINNAKRCIAASLCQYCGGL</sequence>
<reference evidence="2" key="1">
    <citation type="journal article" date="2024" name="IScience">
        <title>Strigolactones Initiate the Formation of Haustorium-like Structures in Castilleja.</title>
        <authorList>
            <person name="Buerger M."/>
            <person name="Peterson D."/>
            <person name="Chory J."/>
        </authorList>
    </citation>
    <scope>NUCLEOTIDE SEQUENCE [LARGE SCALE GENOMIC DNA]</scope>
</reference>
<comment type="caution">
    <text evidence="1">The sequence shown here is derived from an EMBL/GenBank/DDBJ whole genome shotgun (WGS) entry which is preliminary data.</text>
</comment>
<gene>
    <name evidence="1" type="ORF">CASFOL_021089</name>
</gene>
<keyword evidence="2" id="KW-1185">Reference proteome</keyword>
<protein>
    <submittedName>
        <fullName evidence="1">Uncharacterized protein</fullName>
    </submittedName>
</protein>
<proteinExistence type="predicted"/>
<dbReference type="EMBL" id="JAVIJP010000028">
    <property type="protein sequence ID" value="KAL3634035.1"/>
    <property type="molecule type" value="Genomic_DNA"/>
</dbReference>
<organism evidence="1 2">
    <name type="scientific">Castilleja foliolosa</name>
    <dbReference type="NCBI Taxonomy" id="1961234"/>
    <lineage>
        <taxon>Eukaryota</taxon>
        <taxon>Viridiplantae</taxon>
        <taxon>Streptophyta</taxon>
        <taxon>Embryophyta</taxon>
        <taxon>Tracheophyta</taxon>
        <taxon>Spermatophyta</taxon>
        <taxon>Magnoliopsida</taxon>
        <taxon>eudicotyledons</taxon>
        <taxon>Gunneridae</taxon>
        <taxon>Pentapetalae</taxon>
        <taxon>asterids</taxon>
        <taxon>lamiids</taxon>
        <taxon>Lamiales</taxon>
        <taxon>Orobanchaceae</taxon>
        <taxon>Pedicularideae</taxon>
        <taxon>Castillejinae</taxon>
        <taxon>Castilleja</taxon>
    </lineage>
</organism>
<name>A0ABD3CVI8_9LAMI</name>
<evidence type="ECO:0000313" key="2">
    <source>
        <dbReference type="Proteomes" id="UP001632038"/>
    </source>
</evidence>
<accession>A0ABD3CVI8</accession>